<reference evidence="3" key="1">
    <citation type="submission" date="2019-09" db="EMBL/GenBank/DDBJ databases">
        <title>Draft genome information of white flower Hibiscus syriacus.</title>
        <authorList>
            <person name="Kim Y.-M."/>
        </authorList>
    </citation>
    <scope>NUCLEOTIDE SEQUENCE [LARGE SCALE GENOMIC DNA]</scope>
    <source>
        <strain evidence="3">YM2019G1</strain>
    </source>
</reference>
<dbReference type="InterPro" id="IPR002156">
    <property type="entry name" value="RNaseH_domain"/>
</dbReference>
<dbReference type="AlphaFoldDB" id="A0A6A2WXJ3"/>
<evidence type="ECO:0000259" key="2">
    <source>
        <dbReference type="Pfam" id="PF13966"/>
    </source>
</evidence>
<dbReference type="GO" id="GO:0004523">
    <property type="term" value="F:RNA-DNA hybrid ribonuclease activity"/>
    <property type="evidence" value="ECO:0007669"/>
    <property type="project" value="InterPro"/>
</dbReference>
<evidence type="ECO:0000313" key="4">
    <source>
        <dbReference type="Proteomes" id="UP000436088"/>
    </source>
</evidence>
<accession>A0A6A2WXJ3</accession>
<sequence length="594" mass="67830">MERLGHRIHLASEEGAWKPFKLIHGGLPITHLLFAYDLVLYAKATAAQAILIDSILQEFGHYSVHKVNKLKSHVYCSPNTSVETTNAVCSHLGIKQVPNLGVYLGMSVMHKCATCEFFSFIIDKIKSKIHGWSVRTLSFAGRITLANFVLMAIPTYFMQTCHFPSQACQDIEKLVQHFIWSSSNQTRGIPLVSWETLTQPRHNGGLGIWRLQQHNFAFHMKLCYAIASDTKKYYIKLLRQKYNAMELQPDFVMTIGCRNLGVSQNGNKSILLLKIICWSVMLLCRTIIGTGICFGKHGQFTVKSTYDLITKDLWDPKYIKWTKLRRMTIPKGIKHFLWLSYKDRLLTNVNRCAKKLTDDPLCQICGLANENTLYVLRDCQHSVALWQLIIRKQPLPNFFTTNASDWITMNLESNSLFASSNIPWKILFSSIAWQIWKRRNSYIFSYLFIHNDQLLYLCKNWSLYIIVVKTISPTDYVAARPKLIQWKVAPTDWYTLNTNEAVHKISFLGSMGGLIRNMNGGWIIGFNKPVGISTPLQDELWGIFEGLQLALSHNIECLQCQTHCVEALNLVSSPMANCIPIALVRSIANLISKQ</sequence>
<evidence type="ECO:0000259" key="1">
    <source>
        <dbReference type="Pfam" id="PF13456"/>
    </source>
</evidence>
<protein>
    <recommendedName>
        <fullName evidence="5">Reverse transcriptase zinc-binding domain-containing protein</fullName>
    </recommendedName>
</protein>
<dbReference type="InterPro" id="IPR044730">
    <property type="entry name" value="RNase_H-like_dom_plant"/>
</dbReference>
<dbReference type="PANTHER" id="PTHR33116">
    <property type="entry name" value="REVERSE TRANSCRIPTASE ZINC-BINDING DOMAIN-CONTAINING PROTEIN-RELATED-RELATED"/>
    <property type="match status" value="1"/>
</dbReference>
<dbReference type="CDD" id="cd06222">
    <property type="entry name" value="RNase_H_like"/>
    <property type="match status" value="1"/>
</dbReference>
<name>A0A6A2WXJ3_HIBSY</name>
<gene>
    <name evidence="3" type="ORF">F3Y22_tig00112507pilonHSYRG00062</name>
</gene>
<dbReference type="Proteomes" id="UP000436088">
    <property type="component" value="Unassembled WGS sequence"/>
</dbReference>
<dbReference type="PANTHER" id="PTHR33116:SF86">
    <property type="entry name" value="REVERSE TRANSCRIPTASE DOMAIN-CONTAINING PROTEIN"/>
    <property type="match status" value="1"/>
</dbReference>
<keyword evidence="4" id="KW-1185">Reference proteome</keyword>
<proteinExistence type="predicted"/>
<feature type="domain" description="Reverse transcriptase zinc-binding" evidence="2">
    <location>
        <begin position="300"/>
        <end position="386"/>
    </location>
</feature>
<dbReference type="Pfam" id="PF13966">
    <property type="entry name" value="zf-RVT"/>
    <property type="match status" value="1"/>
</dbReference>
<evidence type="ECO:0008006" key="5">
    <source>
        <dbReference type="Google" id="ProtNLM"/>
    </source>
</evidence>
<dbReference type="Pfam" id="PF13456">
    <property type="entry name" value="RVT_3"/>
    <property type="match status" value="1"/>
</dbReference>
<dbReference type="InterPro" id="IPR026960">
    <property type="entry name" value="RVT-Znf"/>
</dbReference>
<evidence type="ECO:0000313" key="3">
    <source>
        <dbReference type="EMBL" id="KAE8666141.1"/>
    </source>
</evidence>
<comment type="caution">
    <text evidence="3">The sequence shown here is derived from an EMBL/GenBank/DDBJ whole genome shotgun (WGS) entry which is preliminary data.</text>
</comment>
<dbReference type="GO" id="GO:0003676">
    <property type="term" value="F:nucleic acid binding"/>
    <property type="evidence" value="ECO:0007669"/>
    <property type="project" value="InterPro"/>
</dbReference>
<dbReference type="EMBL" id="VEPZ02001600">
    <property type="protein sequence ID" value="KAE8666141.1"/>
    <property type="molecule type" value="Genomic_DNA"/>
</dbReference>
<feature type="domain" description="RNase H type-1" evidence="1">
    <location>
        <begin position="502"/>
        <end position="592"/>
    </location>
</feature>
<organism evidence="3 4">
    <name type="scientific">Hibiscus syriacus</name>
    <name type="common">Rose of Sharon</name>
    <dbReference type="NCBI Taxonomy" id="106335"/>
    <lineage>
        <taxon>Eukaryota</taxon>
        <taxon>Viridiplantae</taxon>
        <taxon>Streptophyta</taxon>
        <taxon>Embryophyta</taxon>
        <taxon>Tracheophyta</taxon>
        <taxon>Spermatophyta</taxon>
        <taxon>Magnoliopsida</taxon>
        <taxon>eudicotyledons</taxon>
        <taxon>Gunneridae</taxon>
        <taxon>Pentapetalae</taxon>
        <taxon>rosids</taxon>
        <taxon>malvids</taxon>
        <taxon>Malvales</taxon>
        <taxon>Malvaceae</taxon>
        <taxon>Malvoideae</taxon>
        <taxon>Hibiscus</taxon>
    </lineage>
</organism>